<reference evidence="2 3" key="1">
    <citation type="submission" date="2015-09" db="EMBL/GenBank/DDBJ databases">
        <title>Genome sequence of Oxobacter pfennigii DSM 3222.</title>
        <authorList>
            <person name="Poehlein A."/>
            <person name="Bengelsdorf F.R."/>
            <person name="Schiel-Bengelsdorf B."/>
            <person name="Duerre P."/>
            <person name="Daniel R."/>
        </authorList>
    </citation>
    <scope>NUCLEOTIDE SEQUENCE [LARGE SCALE GENOMIC DNA]</scope>
    <source>
        <strain evidence="2 3">DSM 3222</strain>
    </source>
</reference>
<protein>
    <submittedName>
        <fullName evidence="2">Phage tail protein</fullName>
    </submittedName>
</protein>
<accession>A0A0P8W181</accession>
<keyword evidence="3" id="KW-1185">Reference proteome</keyword>
<dbReference type="AlphaFoldDB" id="A0A0P8W181"/>
<dbReference type="Pfam" id="PF09684">
    <property type="entry name" value="Tail_P2_I"/>
    <property type="match status" value="1"/>
</dbReference>
<name>A0A0P8W181_9CLOT</name>
<feature type="coiled-coil region" evidence="1">
    <location>
        <begin position="138"/>
        <end position="165"/>
    </location>
</feature>
<organism evidence="2 3">
    <name type="scientific">Oxobacter pfennigii</name>
    <dbReference type="NCBI Taxonomy" id="36849"/>
    <lineage>
        <taxon>Bacteria</taxon>
        <taxon>Bacillati</taxon>
        <taxon>Bacillota</taxon>
        <taxon>Clostridia</taxon>
        <taxon>Eubacteriales</taxon>
        <taxon>Clostridiaceae</taxon>
        <taxon>Oxobacter</taxon>
    </lineage>
</organism>
<dbReference type="STRING" id="36849.OXPF_39290"/>
<dbReference type="EMBL" id="LKET01000068">
    <property type="protein sequence ID" value="KPU42150.1"/>
    <property type="molecule type" value="Genomic_DNA"/>
</dbReference>
<evidence type="ECO:0000313" key="3">
    <source>
        <dbReference type="Proteomes" id="UP000050326"/>
    </source>
</evidence>
<dbReference type="Proteomes" id="UP000050326">
    <property type="component" value="Unassembled WGS sequence"/>
</dbReference>
<keyword evidence="1" id="KW-0175">Coiled coil</keyword>
<evidence type="ECO:0000313" key="2">
    <source>
        <dbReference type="EMBL" id="KPU42150.1"/>
    </source>
</evidence>
<dbReference type="InterPro" id="IPR006521">
    <property type="entry name" value="Tail_protein_I"/>
</dbReference>
<proteinExistence type="predicted"/>
<sequence length="221" mass="25702">MDLQNLDLLKLQTKHMQQDPTTIAMCEALTPQLQVISDEVIYCLILARVDALPENILDELAVELHIEWYDATASIDIKRSLVKNSDKVHMYMGTPYALEQVIQDYFGEGEVLEWFDYSGLPYGFKVVSNGRISGEESLNKFIEKINMLKNERSRLEGLIINSKNDNPLYSAMIVNTKDYQTTEMELIEALTWEERDAYGYTWTQWGTEIDTFVEWQYYNVL</sequence>
<dbReference type="OrthoDB" id="90759at2"/>
<comment type="caution">
    <text evidence="2">The sequence shown here is derived from an EMBL/GenBank/DDBJ whole genome shotgun (WGS) entry which is preliminary data.</text>
</comment>
<gene>
    <name evidence="2" type="ORF">OXPF_39290</name>
</gene>
<evidence type="ECO:0000256" key="1">
    <source>
        <dbReference type="SAM" id="Coils"/>
    </source>
</evidence>
<dbReference type="RefSeq" id="WP_083480060.1">
    <property type="nucleotide sequence ID" value="NZ_LKET01000068.1"/>
</dbReference>